<comment type="function">
    <text evidence="2">Binds to DNA and alters its conformation. May be involved in regulation of gene expression, nucleoid organization and DNA protection.</text>
</comment>
<dbReference type="AlphaFoldDB" id="A0A5D0MK86"/>
<dbReference type="EMBL" id="VSIV01000150">
    <property type="protein sequence ID" value="TYB33406.1"/>
    <property type="molecule type" value="Genomic_DNA"/>
</dbReference>
<protein>
    <recommendedName>
        <fullName evidence="2">Nucleoid-associated protein FXF49_06500</fullName>
    </recommendedName>
</protein>
<gene>
    <name evidence="4" type="ORF">FXF49_06500</name>
</gene>
<reference evidence="4 5" key="1">
    <citation type="submission" date="2019-08" db="EMBL/GenBank/DDBJ databases">
        <title>Genomic characterization of a novel candidate phylum (ARYD3) from a high temperature, high salinity tertiary oil reservoir in north central Oklahoma, USA.</title>
        <authorList>
            <person name="Youssef N.H."/>
            <person name="Yadav A."/>
            <person name="Elshahed M.S."/>
        </authorList>
    </citation>
    <scope>NUCLEOTIDE SEQUENCE [LARGE SCALE GENOMIC DNA]</scope>
    <source>
        <strain evidence="4">ARYD1</strain>
    </source>
</reference>
<dbReference type="PANTHER" id="PTHR33449">
    <property type="entry name" value="NUCLEOID-ASSOCIATED PROTEIN YBAB"/>
    <property type="match status" value="1"/>
</dbReference>
<evidence type="ECO:0000256" key="3">
    <source>
        <dbReference type="SAM" id="Coils"/>
    </source>
</evidence>
<keyword evidence="1 2" id="KW-0238">DNA-binding</keyword>
<feature type="coiled-coil region" evidence="3">
    <location>
        <begin position="3"/>
        <end position="30"/>
    </location>
</feature>
<dbReference type="Proteomes" id="UP000323337">
    <property type="component" value="Unassembled WGS sequence"/>
</dbReference>
<sequence length="104" mass="11541">MNIQQMMKQAQKMQKKMEEVQEEAAKEIVEASAGGGMVNVKVNGKQELIEINIEDDVINPEDKDMLSDLIIAAVNEGMKKAHDMVQERMSEITGGMGMNIPGMF</sequence>
<comment type="caution">
    <text evidence="4">The sequence shown here is derived from an EMBL/GenBank/DDBJ whole genome shotgun (WGS) entry which is preliminary data.</text>
</comment>
<keyword evidence="2" id="KW-0963">Cytoplasm</keyword>
<dbReference type="Pfam" id="PF02575">
    <property type="entry name" value="YbaB_DNA_bd"/>
    <property type="match status" value="1"/>
</dbReference>
<name>A0A5D0MK86_FLESI</name>
<dbReference type="GO" id="GO:0043590">
    <property type="term" value="C:bacterial nucleoid"/>
    <property type="evidence" value="ECO:0007669"/>
    <property type="project" value="UniProtKB-UniRule"/>
</dbReference>
<dbReference type="GO" id="GO:0005829">
    <property type="term" value="C:cytosol"/>
    <property type="evidence" value="ECO:0007669"/>
    <property type="project" value="TreeGrafter"/>
</dbReference>
<dbReference type="SUPFAM" id="SSF82607">
    <property type="entry name" value="YbaB-like"/>
    <property type="match status" value="1"/>
</dbReference>
<evidence type="ECO:0000256" key="2">
    <source>
        <dbReference type="HAMAP-Rule" id="MF_00274"/>
    </source>
</evidence>
<dbReference type="Gene3D" id="3.30.1310.10">
    <property type="entry name" value="Nucleoid-associated protein YbaB-like domain"/>
    <property type="match status" value="1"/>
</dbReference>
<organism evidence="4 5">
    <name type="scientific">Flexistipes sinusarabici</name>
    <dbReference type="NCBI Taxonomy" id="2352"/>
    <lineage>
        <taxon>Bacteria</taxon>
        <taxon>Pseudomonadati</taxon>
        <taxon>Deferribacterota</taxon>
        <taxon>Deferribacteres</taxon>
        <taxon>Deferribacterales</taxon>
        <taxon>Flexistipitaceae</taxon>
        <taxon>Flexistipes</taxon>
    </lineage>
</organism>
<dbReference type="GO" id="GO:0003677">
    <property type="term" value="F:DNA binding"/>
    <property type="evidence" value="ECO:0007669"/>
    <property type="project" value="UniProtKB-UniRule"/>
</dbReference>
<evidence type="ECO:0000256" key="1">
    <source>
        <dbReference type="ARBA" id="ARBA00023125"/>
    </source>
</evidence>
<dbReference type="HAMAP" id="MF_00274">
    <property type="entry name" value="DNA_YbaB_EbfC"/>
    <property type="match status" value="1"/>
</dbReference>
<dbReference type="RefSeq" id="WP_273265850.1">
    <property type="nucleotide sequence ID" value="NZ_JAAZVV010000040.1"/>
</dbReference>
<proteinExistence type="inferred from homology"/>
<dbReference type="PANTHER" id="PTHR33449:SF1">
    <property type="entry name" value="NUCLEOID-ASSOCIATED PROTEIN YBAB"/>
    <property type="match status" value="1"/>
</dbReference>
<evidence type="ECO:0000313" key="5">
    <source>
        <dbReference type="Proteomes" id="UP000323337"/>
    </source>
</evidence>
<dbReference type="NCBIfam" id="TIGR00103">
    <property type="entry name" value="DNA_YbaB_EbfC"/>
    <property type="match status" value="1"/>
</dbReference>
<dbReference type="InterPro" id="IPR036894">
    <property type="entry name" value="YbaB-like_sf"/>
</dbReference>
<evidence type="ECO:0000313" key="4">
    <source>
        <dbReference type="EMBL" id="TYB33406.1"/>
    </source>
</evidence>
<comment type="subunit">
    <text evidence="2">Homodimer.</text>
</comment>
<accession>A0A5D0MK86</accession>
<dbReference type="PIRSF" id="PIRSF004555">
    <property type="entry name" value="UCP004555"/>
    <property type="match status" value="1"/>
</dbReference>
<dbReference type="InterPro" id="IPR004401">
    <property type="entry name" value="YbaB/EbfC"/>
</dbReference>
<comment type="similarity">
    <text evidence="2">Belongs to the YbaB/EbfC family.</text>
</comment>
<keyword evidence="3" id="KW-0175">Coiled coil</keyword>
<comment type="subcellular location">
    <subcellularLocation>
        <location evidence="2">Cytoplasm</location>
        <location evidence="2">Nucleoid</location>
    </subcellularLocation>
</comment>